<protein>
    <submittedName>
        <fullName evidence="1">Uncharacterized protein</fullName>
    </submittedName>
</protein>
<dbReference type="KEGG" id="adl:AURDEDRAFT_176411"/>
<feature type="non-terminal residue" evidence="1">
    <location>
        <position position="1"/>
    </location>
</feature>
<evidence type="ECO:0000313" key="1">
    <source>
        <dbReference type="EMBL" id="EJD34549.1"/>
    </source>
</evidence>
<keyword evidence="2" id="KW-1185">Reference proteome</keyword>
<reference evidence="2" key="1">
    <citation type="journal article" date="2012" name="Science">
        <title>The Paleozoic origin of enzymatic lignin decomposition reconstructed from 31 fungal genomes.</title>
        <authorList>
            <person name="Floudas D."/>
            <person name="Binder M."/>
            <person name="Riley R."/>
            <person name="Barry K."/>
            <person name="Blanchette R.A."/>
            <person name="Henrissat B."/>
            <person name="Martinez A.T."/>
            <person name="Otillar R."/>
            <person name="Spatafora J.W."/>
            <person name="Yadav J.S."/>
            <person name="Aerts A."/>
            <person name="Benoit I."/>
            <person name="Boyd A."/>
            <person name="Carlson A."/>
            <person name="Copeland A."/>
            <person name="Coutinho P.M."/>
            <person name="de Vries R.P."/>
            <person name="Ferreira P."/>
            <person name="Findley K."/>
            <person name="Foster B."/>
            <person name="Gaskell J."/>
            <person name="Glotzer D."/>
            <person name="Gorecki P."/>
            <person name="Heitman J."/>
            <person name="Hesse C."/>
            <person name="Hori C."/>
            <person name="Igarashi K."/>
            <person name="Jurgens J.A."/>
            <person name="Kallen N."/>
            <person name="Kersten P."/>
            <person name="Kohler A."/>
            <person name="Kuees U."/>
            <person name="Kumar T.K.A."/>
            <person name="Kuo A."/>
            <person name="LaButti K."/>
            <person name="Larrondo L.F."/>
            <person name="Lindquist E."/>
            <person name="Ling A."/>
            <person name="Lombard V."/>
            <person name="Lucas S."/>
            <person name="Lundell T."/>
            <person name="Martin R."/>
            <person name="McLaughlin D.J."/>
            <person name="Morgenstern I."/>
            <person name="Morin E."/>
            <person name="Murat C."/>
            <person name="Nagy L.G."/>
            <person name="Nolan M."/>
            <person name="Ohm R.A."/>
            <person name="Patyshakuliyeva A."/>
            <person name="Rokas A."/>
            <person name="Ruiz-Duenas F.J."/>
            <person name="Sabat G."/>
            <person name="Salamov A."/>
            <person name="Samejima M."/>
            <person name="Schmutz J."/>
            <person name="Slot J.C."/>
            <person name="St John F."/>
            <person name="Stenlid J."/>
            <person name="Sun H."/>
            <person name="Sun S."/>
            <person name="Syed K."/>
            <person name="Tsang A."/>
            <person name="Wiebenga A."/>
            <person name="Young D."/>
            <person name="Pisabarro A."/>
            <person name="Eastwood D.C."/>
            <person name="Martin F."/>
            <person name="Cullen D."/>
            <person name="Grigoriev I.V."/>
            <person name="Hibbett D.S."/>
        </authorList>
    </citation>
    <scope>NUCLEOTIDE SEQUENCE [LARGE SCALE GENOMIC DNA]</scope>
    <source>
        <strain evidence="2">TFB10046</strain>
    </source>
</reference>
<organism evidence="1 2">
    <name type="scientific">Auricularia subglabra (strain TFB-10046 / SS5)</name>
    <name type="common">White-rot fungus</name>
    <name type="synonym">Auricularia delicata (strain TFB10046)</name>
    <dbReference type="NCBI Taxonomy" id="717982"/>
    <lineage>
        <taxon>Eukaryota</taxon>
        <taxon>Fungi</taxon>
        <taxon>Dikarya</taxon>
        <taxon>Basidiomycota</taxon>
        <taxon>Agaricomycotina</taxon>
        <taxon>Agaricomycetes</taxon>
        <taxon>Auriculariales</taxon>
        <taxon>Auriculariaceae</taxon>
        <taxon>Auricularia</taxon>
    </lineage>
</organism>
<gene>
    <name evidence="1" type="ORF">AURDEDRAFT_176411</name>
</gene>
<dbReference type="EMBL" id="JH687937">
    <property type="protein sequence ID" value="EJD34549.1"/>
    <property type="molecule type" value="Genomic_DNA"/>
</dbReference>
<dbReference type="AlphaFoldDB" id="J0D6Q6"/>
<sequence length="106" mass="11899">PTLDEEAADLTKQALQPLKELPNAPTAEVLDAVYDKVKPLVYNLLFSYRKEQEATEALSTRLTSVAEDLEDAAGMVIKLKNTLKRVRSERDEVSTSRVLVARLRRS</sequence>
<dbReference type="Proteomes" id="UP000006514">
    <property type="component" value="Unassembled WGS sequence"/>
</dbReference>
<evidence type="ECO:0000313" key="2">
    <source>
        <dbReference type="Proteomes" id="UP000006514"/>
    </source>
</evidence>
<proteinExistence type="predicted"/>
<accession>J0D6Q6</accession>
<name>J0D6Q6_AURST</name>
<dbReference type="InParanoid" id="J0D6Q6"/>